<dbReference type="InterPro" id="IPR035965">
    <property type="entry name" value="PAS-like_dom_sf"/>
</dbReference>
<evidence type="ECO:0000259" key="10">
    <source>
        <dbReference type="PROSITE" id="PS50113"/>
    </source>
</evidence>
<dbReference type="SMART" id="SM00091">
    <property type="entry name" value="PAS"/>
    <property type="match status" value="1"/>
</dbReference>
<dbReference type="InterPro" id="IPR003661">
    <property type="entry name" value="HisK_dim/P_dom"/>
</dbReference>
<dbReference type="PRINTS" id="PR00344">
    <property type="entry name" value="BCTRLSENSOR"/>
</dbReference>
<dbReference type="Pfam" id="PF08447">
    <property type="entry name" value="PAS_3"/>
    <property type="match status" value="1"/>
</dbReference>
<comment type="caution">
    <text evidence="11">The sequence shown here is derived from an EMBL/GenBank/DDBJ whole genome shotgun (WGS) entry which is preliminary data.</text>
</comment>
<dbReference type="PROSITE" id="PS50113">
    <property type="entry name" value="PAC"/>
    <property type="match status" value="1"/>
</dbReference>
<keyword evidence="7" id="KW-1133">Transmembrane helix</keyword>
<dbReference type="InterPro" id="IPR036097">
    <property type="entry name" value="HisK_dim/P_sf"/>
</dbReference>
<sequence length="761" mass="84199">MSKIWTISNDKSLSSDLSRVFLQPCARRALRRDEFWRRGVPVFLVSFLCLLAIIRFMSLVEQHGSIELETQRDLRIAARFLEAESLALSLSETDTPAIDELLTSRLPDELLQDGRFVVVSSSDGVIQSTTPTYEFLIGSNLVSKLSLSPSAIQIGRGETAVPGIFDENAIVTTSVDLAGGLGLATIVQIESVAFASWRKSLAVNVSLFTFTSLVLLGIVLGYFQQAARAAGIEDDYNETHELVETALNLGHSGLWNWNVSRGDLQLSASLYELLGLSPVEGAIGFPEIEKRLHPSDLWVKNHIYRVVAGNLQSFDQTFRLRHRDGHYLWLRARAEATSKSNGERHLVGIIVDVSEQQALTERTQEAHHQLHSAIENIPETFVLYDSDDRIVLANSRYRAVFGLTEEDTRSGTHLYDVVRKSRKPIGGSAISGSITRDSESASEINMPDGRWLLLSERRTGDGYISIGADITQLKMHQSRLRESEGRLTDIIHTLSETKKDLTRKANQLEDLNLNFRAEKNRAEAASRAKSTFLANMSHELRTPLNAILGFSDIMRHGLLGPLGSDKYTGYANDIFESGTFLLQLIDDILDMQRIESGRTTIVPHAFDLCEAVEETARMVEASSAKRGINITIERPESVTLVADRRMIAQILINLMTNAAKFSDPGGEVRVCVKERANAVLLSITDRGEGISAKNLEKIGRPFEQTESEWTRTKKGTGLGLAISRSLTELHHGRFRIASTLGEGTIVSIRLPKDTAHAGGVA</sequence>
<dbReference type="SUPFAM" id="SSF55785">
    <property type="entry name" value="PYP-like sensor domain (PAS domain)"/>
    <property type="match status" value="2"/>
</dbReference>
<dbReference type="SUPFAM" id="SSF47384">
    <property type="entry name" value="Homodimeric domain of signal transducing histidine kinase"/>
    <property type="match status" value="1"/>
</dbReference>
<evidence type="ECO:0000256" key="2">
    <source>
        <dbReference type="ARBA" id="ARBA00012438"/>
    </source>
</evidence>
<keyword evidence="3" id="KW-0597">Phosphoprotein</keyword>
<dbReference type="Gene3D" id="3.30.450.20">
    <property type="entry name" value="PAS domain"/>
    <property type="match status" value="2"/>
</dbReference>
<dbReference type="SMART" id="SM00086">
    <property type="entry name" value="PAC"/>
    <property type="match status" value="1"/>
</dbReference>
<feature type="coiled-coil region" evidence="6">
    <location>
        <begin position="491"/>
        <end position="528"/>
    </location>
</feature>
<organism evidence="11 12">
    <name type="scientific">Fulvimarina uroteuthidis</name>
    <dbReference type="NCBI Taxonomy" id="3098149"/>
    <lineage>
        <taxon>Bacteria</taxon>
        <taxon>Pseudomonadati</taxon>
        <taxon>Pseudomonadota</taxon>
        <taxon>Alphaproteobacteria</taxon>
        <taxon>Hyphomicrobiales</taxon>
        <taxon>Aurantimonadaceae</taxon>
        <taxon>Fulvimarina</taxon>
    </lineage>
</organism>
<evidence type="ECO:0000313" key="12">
    <source>
        <dbReference type="Proteomes" id="UP001294412"/>
    </source>
</evidence>
<dbReference type="InterPro" id="IPR004358">
    <property type="entry name" value="Sig_transdc_His_kin-like_C"/>
</dbReference>
<reference evidence="11 12" key="1">
    <citation type="submission" date="2023-12" db="EMBL/GenBank/DDBJ databases">
        <title>Description of Novel Strain Fulvimarina sp. 2208YS6-2-32 isolated from Uroteuthis (Photololigo) edulis.</title>
        <authorList>
            <person name="Park J.-S."/>
        </authorList>
    </citation>
    <scope>NUCLEOTIDE SEQUENCE [LARGE SCALE GENOMIC DNA]</scope>
    <source>
        <strain evidence="11 12">2208YS6-2-32</strain>
    </source>
</reference>
<feature type="domain" description="Histidine kinase" evidence="8">
    <location>
        <begin position="535"/>
        <end position="754"/>
    </location>
</feature>
<dbReference type="SMART" id="SM00387">
    <property type="entry name" value="HATPase_c"/>
    <property type="match status" value="1"/>
</dbReference>
<dbReference type="InterPro" id="IPR013655">
    <property type="entry name" value="PAS_fold_3"/>
</dbReference>
<dbReference type="InterPro" id="IPR000700">
    <property type="entry name" value="PAS-assoc_C"/>
</dbReference>
<dbReference type="CDD" id="cd00082">
    <property type="entry name" value="HisKA"/>
    <property type="match status" value="1"/>
</dbReference>
<dbReference type="Pfam" id="PF02518">
    <property type="entry name" value="HATPase_c"/>
    <property type="match status" value="1"/>
</dbReference>
<evidence type="ECO:0000259" key="8">
    <source>
        <dbReference type="PROSITE" id="PS50109"/>
    </source>
</evidence>
<feature type="domain" description="PAS" evidence="9">
    <location>
        <begin position="366"/>
        <end position="418"/>
    </location>
</feature>
<dbReference type="InterPro" id="IPR001610">
    <property type="entry name" value="PAC"/>
</dbReference>
<dbReference type="GO" id="GO:0005524">
    <property type="term" value="F:ATP binding"/>
    <property type="evidence" value="ECO:0007669"/>
    <property type="project" value="UniProtKB-KW"/>
</dbReference>
<keyword evidence="4" id="KW-0808">Transferase</keyword>
<dbReference type="EMBL" id="JAXLPB010000001">
    <property type="protein sequence ID" value="MDY8107685.1"/>
    <property type="molecule type" value="Genomic_DNA"/>
</dbReference>
<dbReference type="InterPro" id="IPR000014">
    <property type="entry name" value="PAS"/>
</dbReference>
<dbReference type="SUPFAM" id="SSF55874">
    <property type="entry name" value="ATPase domain of HSP90 chaperone/DNA topoisomerase II/histidine kinase"/>
    <property type="match status" value="1"/>
</dbReference>
<dbReference type="Gene3D" id="3.30.565.10">
    <property type="entry name" value="Histidine kinase-like ATPase, C-terminal domain"/>
    <property type="match status" value="1"/>
</dbReference>
<evidence type="ECO:0000259" key="9">
    <source>
        <dbReference type="PROSITE" id="PS50112"/>
    </source>
</evidence>
<feature type="transmembrane region" description="Helical" evidence="7">
    <location>
        <begin position="40"/>
        <end position="60"/>
    </location>
</feature>
<evidence type="ECO:0000256" key="4">
    <source>
        <dbReference type="ARBA" id="ARBA00022679"/>
    </source>
</evidence>
<proteinExistence type="predicted"/>
<name>A0ABU5HX26_9HYPH</name>
<keyword evidence="5" id="KW-0418">Kinase</keyword>
<evidence type="ECO:0000256" key="3">
    <source>
        <dbReference type="ARBA" id="ARBA00022553"/>
    </source>
</evidence>
<dbReference type="EC" id="2.7.13.3" evidence="2"/>
<dbReference type="PANTHER" id="PTHR43047">
    <property type="entry name" value="TWO-COMPONENT HISTIDINE PROTEIN KINASE"/>
    <property type="match status" value="1"/>
</dbReference>
<gene>
    <name evidence="11" type="ORF">U0C82_00800</name>
</gene>
<evidence type="ECO:0000256" key="5">
    <source>
        <dbReference type="ARBA" id="ARBA00022777"/>
    </source>
</evidence>
<keyword evidence="7" id="KW-0812">Transmembrane</keyword>
<keyword evidence="12" id="KW-1185">Reference proteome</keyword>
<keyword evidence="11" id="KW-0547">Nucleotide-binding</keyword>
<evidence type="ECO:0000256" key="7">
    <source>
        <dbReference type="SAM" id="Phobius"/>
    </source>
</evidence>
<evidence type="ECO:0000256" key="6">
    <source>
        <dbReference type="SAM" id="Coils"/>
    </source>
</evidence>
<dbReference type="InterPro" id="IPR003594">
    <property type="entry name" value="HATPase_dom"/>
</dbReference>
<accession>A0ABU5HX26</accession>
<evidence type="ECO:0000256" key="1">
    <source>
        <dbReference type="ARBA" id="ARBA00000085"/>
    </source>
</evidence>
<dbReference type="PROSITE" id="PS50112">
    <property type="entry name" value="PAS"/>
    <property type="match status" value="1"/>
</dbReference>
<feature type="domain" description="PAC" evidence="10">
    <location>
        <begin position="314"/>
        <end position="365"/>
    </location>
</feature>
<dbReference type="InterPro" id="IPR036890">
    <property type="entry name" value="HATPase_C_sf"/>
</dbReference>
<dbReference type="Pfam" id="PF00512">
    <property type="entry name" value="HisKA"/>
    <property type="match status" value="1"/>
</dbReference>
<dbReference type="PROSITE" id="PS50109">
    <property type="entry name" value="HIS_KIN"/>
    <property type="match status" value="1"/>
</dbReference>
<keyword evidence="6" id="KW-0175">Coiled coil</keyword>
<dbReference type="RefSeq" id="WP_322184915.1">
    <property type="nucleotide sequence ID" value="NZ_JAXLPB010000001.1"/>
</dbReference>
<dbReference type="SMART" id="SM00388">
    <property type="entry name" value="HisKA"/>
    <property type="match status" value="1"/>
</dbReference>
<dbReference type="InterPro" id="IPR005467">
    <property type="entry name" value="His_kinase_dom"/>
</dbReference>
<evidence type="ECO:0000313" key="11">
    <source>
        <dbReference type="EMBL" id="MDY8107685.1"/>
    </source>
</evidence>
<dbReference type="Gene3D" id="1.10.287.130">
    <property type="match status" value="1"/>
</dbReference>
<dbReference type="Proteomes" id="UP001294412">
    <property type="component" value="Unassembled WGS sequence"/>
</dbReference>
<keyword evidence="11" id="KW-0067">ATP-binding</keyword>
<comment type="catalytic activity">
    <reaction evidence="1">
        <text>ATP + protein L-histidine = ADP + protein N-phospho-L-histidine.</text>
        <dbReference type="EC" id="2.7.13.3"/>
    </reaction>
</comment>
<keyword evidence="7" id="KW-0472">Membrane</keyword>
<dbReference type="Pfam" id="PF12860">
    <property type="entry name" value="PAS_7"/>
    <property type="match status" value="1"/>
</dbReference>
<feature type="transmembrane region" description="Helical" evidence="7">
    <location>
        <begin position="201"/>
        <end position="223"/>
    </location>
</feature>
<dbReference type="PANTHER" id="PTHR43047:SF72">
    <property type="entry name" value="OSMOSENSING HISTIDINE PROTEIN KINASE SLN1"/>
    <property type="match status" value="1"/>
</dbReference>
<protein>
    <recommendedName>
        <fullName evidence="2">histidine kinase</fullName>
        <ecNumber evidence="2">2.7.13.3</ecNumber>
    </recommendedName>
</protein>